<gene>
    <name evidence="2" type="ORF">QVD17_41422</name>
</gene>
<evidence type="ECO:0000313" key="2">
    <source>
        <dbReference type="EMBL" id="KAK1406135.1"/>
    </source>
</evidence>
<dbReference type="Proteomes" id="UP001229421">
    <property type="component" value="Unassembled WGS sequence"/>
</dbReference>
<feature type="compositionally biased region" description="Acidic residues" evidence="1">
    <location>
        <begin position="354"/>
        <end position="418"/>
    </location>
</feature>
<evidence type="ECO:0000256" key="1">
    <source>
        <dbReference type="SAM" id="MobiDB-lite"/>
    </source>
</evidence>
<name>A0AAD8JQP1_TARER</name>
<feature type="compositionally biased region" description="Acidic residues" evidence="1">
    <location>
        <begin position="655"/>
        <end position="665"/>
    </location>
</feature>
<feature type="region of interest" description="Disordered" evidence="1">
    <location>
        <begin position="351"/>
        <end position="418"/>
    </location>
</feature>
<comment type="caution">
    <text evidence="2">The sequence shown here is derived from an EMBL/GenBank/DDBJ whole genome shotgun (WGS) entry which is preliminary data.</text>
</comment>
<sequence>MLPYEELCCHVKKKACRVIRKATVLPGDEESKPDKRKATVLPGDEESNRLNKMENLKFEPKHNLVACLDESIPETDGYRDMIKFIKRTKYVYAMCAKPVIYARLIKSFWRTAEVIRDDNGVAVVRGNIASDMVLTVSEEAIRTALRIDDDEVGMNDELTMTECQSCFVNMGHPPVFPKSQFYRAKLGKKFKLLCYVVQQCMSRRSAGFDNFPSDIASPIVAIAENKPFNMSRWIMNGFVFNLVKGKRFKFLMYPRFLQLMINVVYPIIRTEGYVGGILYTEDMNDLSYRKMSIGNVPNMDLFDYMRDIANNEEDVEGVYHHISHGEIVNPHDLVDEMPDNLLDDDKYFARHPEDENESENEEEDDGDDGENGDSDSGDGQDDDNDDGGNEGAESESNSEEAEIVETTEPMELETENVENIEPVVIEEPVEVASVEEEVVAEIPKDITVQYVRRKRSKPVIESVTVEEPNVIETEEIDVIQIAQEVMAEAETIAQIVEEADAGVTDPIPVDIPTTSSPIAENIEQGLESSPNFVTSVDETENEKKIAELEEMVQKLIEANEMLKASNERKKKRFEEFWDIHNQNLKTFKELDADHLKLKIEHDELKDKYDRLKEEHDNLKYDYTELKAECNTLEDEKEMLEKWLEESKPKKSGSTSDEDFSDEVVETTEATQIPKVYLTRARGTTNVGIRVESPIIIPDEAVAETVNTDKAEGKRKLDAVPEIMGDEGSSKKAKLDETVQIEPIQSVAVIEADIAKTVDEIVTDDVIEKPVQIEPIQSKAAVVVEVPETAESIEKVSEVVEVMENVPEIVPEVANQFEPVQTDNAPMIEALDDLDDIDYTESENEAEPETNVVEEIPDDLDQRFAYLERMKYNSVFLNGLTVSQINEEYEKCLIAQDKTEADKKEFIIEMGEWTPLQESLNIEDLPPTELYHQNPEEMSSTDMRSWLSSRNYPYRTLKRLKSESLRKIVVSFMKTEKMYNRMFYLDYNNPQYFELTKRYKVLGPKEIPVMALPENAHKKRHELMDKFQSEVKSYNIPMDVRESWHKSATAGDVVRSLLSKGQSIAELLDSMIVPEKNKKVKIIAWKYDEVFDAFMIKRVNGLCDVYHYYSSIFKLEVQDLKELHKLRLINHTHAERGDKCAMLLDTGIARPPKYLDFRGQQEDTAYVQSKKERKKKRLVVSEDMYLEEFSDEYFDKVTNPGLKVIDGSQMTKPILRVFYNQETFELKLVRNLEDWDKDMITLFSTFELKLLHPSYIDYLRSCRMEKCKDKLAEADRKLFVVMIEVIAAATEKIRVRKALLNSNLVRVDIPEIEFMRISGRGTLEVQVKGKEMPFEFYAKIDFAGLNLDSLRRMNACPILTNESKPRQAKIAEKFKSCIEEALKEQEEFKGKELLNVKDEPEDW</sequence>
<keyword evidence="3" id="KW-1185">Reference proteome</keyword>
<proteinExistence type="predicted"/>
<feature type="region of interest" description="Disordered" evidence="1">
    <location>
        <begin position="644"/>
        <end position="665"/>
    </location>
</feature>
<evidence type="ECO:0000313" key="3">
    <source>
        <dbReference type="Proteomes" id="UP001229421"/>
    </source>
</evidence>
<dbReference type="EMBL" id="JAUHHV010000012">
    <property type="protein sequence ID" value="KAK1406135.1"/>
    <property type="molecule type" value="Genomic_DNA"/>
</dbReference>
<accession>A0AAD8JQP1</accession>
<organism evidence="2 3">
    <name type="scientific">Tagetes erecta</name>
    <name type="common">African marigold</name>
    <dbReference type="NCBI Taxonomy" id="13708"/>
    <lineage>
        <taxon>Eukaryota</taxon>
        <taxon>Viridiplantae</taxon>
        <taxon>Streptophyta</taxon>
        <taxon>Embryophyta</taxon>
        <taxon>Tracheophyta</taxon>
        <taxon>Spermatophyta</taxon>
        <taxon>Magnoliopsida</taxon>
        <taxon>eudicotyledons</taxon>
        <taxon>Gunneridae</taxon>
        <taxon>Pentapetalae</taxon>
        <taxon>asterids</taxon>
        <taxon>campanulids</taxon>
        <taxon>Asterales</taxon>
        <taxon>Asteraceae</taxon>
        <taxon>Asteroideae</taxon>
        <taxon>Heliantheae alliance</taxon>
        <taxon>Tageteae</taxon>
        <taxon>Tagetes</taxon>
    </lineage>
</organism>
<protein>
    <submittedName>
        <fullName evidence="2">Uncharacterized protein</fullName>
    </submittedName>
</protein>
<reference evidence="2" key="1">
    <citation type="journal article" date="2023" name="bioRxiv">
        <title>Improved chromosome-level genome assembly for marigold (Tagetes erecta).</title>
        <authorList>
            <person name="Jiang F."/>
            <person name="Yuan L."/>
            <person name="Wang S."/>
            <person name="Wang H."/>
            <person name="Xu D."/>
            <person name="Wang A."/>
            <person name="Fan W."/>
        </authorList>
    </citation>
    <scope>NUCLEOTIDE SEQUENCE</scope>
    <source>
        <strain evidence="2">WSJ</strain>
        <tissue evidence="2">Leaf</tissue>
    </source>
</reference>